<evidence type="ECO:0000256" key="1">
    <source>
        <dbReference type="SAM" id="MobiDB-lite"/>
    </source>
</evidence>
<comment type="caution">
    <text evidence="2">The sequence shown here is derived from an EMBL/GenBank/DDBJ whole genome shotgun (WGS) entry which is preliminary data.</text>
</comment>
<feature type="region of interest" description="Disordered" evidence="1">
    <location>
        <begin position="83"/>
        <end position="113"/>
    </location>
</feature>
<dbReference type="RefSeq" id="WP_290260897.1">
    <property type="nucleotide sequence ID" value="NZ_JAUFQG010000004.1"/>
</dbReference>
<sequence length="268" mass="28829">MIVFSATHNPTGRAFVGSCRIELDFHWALLETQAEEGVEGSFFDLIRADGGRAFSVAEYGEAESAKELAELSRDALDDLDAEPIKSAARQPTRLAQAPGKAKDDELLNIDQEADADDDVDGWISDRREASAKRSASLTVAVPKVTAPSADEAAKKGPLRESKSTTEAAAMKAVMAGIEARRLSQRKSPPKKPAKRGPSARAAQAAAAAPKKESAAARERRIKAALAEQKSQRDEAKALSVQAQADEMAAILNRLDERAKVADSIRRRR</sequence>
<feature type="compositionally biased region" description="Basic and acidic residues" evidence="1">
    <location>
        <begin position="209"/>
        <end position="218"/>
    </location>
</feature>
<gene>
    <name evidence="2" type="ORF">ACFOX3_13045</name>
</gene>
<organism evidence="2 3">
    <name type="scientific">Simiduia curdlanivorans</name>
    <dbReference type="NCBI Taxonomy" id="1492769"/>
    <lineage>
        <taxon>Bacteria</taxon>
        <taxon>Pseudomonadati</taxon>
        <taxon>Pseudomonadota</taxon>
        <taxon>Gammaproteobacteria</taxon>
        <taxon>Cellvibrionales</taxon>
        <taxon>Cellvibrionaceae</taxon>
        <taxon>Simiduia</taxon>
    </lineage>
</organism>
<protein>
    <submittedName>
        <fullName evidence="2">Uncharacterized protein</fullName>
    </submittedName>
</protein>
<accession>A0ABV8V868</accession>
<name>A0ABV8V868_9GAMM</name>
<feature type="compositionally biased region" description="Low complexity" evidence="1">
    <location>
        <begin position="195"/>
        <end position="208"/>
    </location>
</feature>
<feature type="compositionally biased region" description="Basic residues" evidence="1">
    <location>
        <begin position="182"/>
        <end position="194"/>
    </location>
</feature>
<evidence type="ECO:0000313" key="3">
    <source>
        <dbReference type="Proteomes" id="UP001595840"/>
    </source>
</evidence>
<dbReference type="Proteomes" id="UP001595840">
    <property type="component" value="Unassembled WGS sequence"/>
</dbReference>
<feature type="compositionally biased region" description="Basic and acidic residues" evidence="1">
    <location>
        <begin position="151"/>
        <end position="163"/>
    </location>
</feature>
<feature type="region of interest" description="Disordered" evidence="1">
    <location>
        <begin position="147"/>
        <end position="219"/>
    </location>
</feature>
<dbReference type="EMBL" id="JBHSCX010000020">
    <property type="protein sequence ID" value="MFC4363234.1"/>
    <property type="molecule type" value="Genomic_DNA"/>
</dbReference>
<evidence type="ECO:0000313" key="2">
    <source>
        <dbReference type="EMBL" id="MFC4363234.1"/>
    </source>
</evidence>
<keyword evidence="3" id="KW-1185">Reference proteome</keyword>
<reference evidence="3" key="1">
    <citation type="journal article" date="2019" name="Int. J. Syst. Evol. Microbiol.">
        <title>The Global Catalogue of Microorganisms (GCM) 10K type strain sequencing project: providing services to taxonomists for standard genome sequencing and annotation.</title>
        <authorList>
            <consortium name="The Broad Institute Genomics Platform"/>
            <consortium name="The Broad Institute Genome Sequencing Center for Infectious Disease"/>
            <person name="Wu L."/>
            <person name="Ma J."/>
        </authorList>
    </citation>
    <scope>NUCLEOTIDE SEQUENCE [LARGE SCALE GENOMIC DNA]</scope>
    <source>
        <strain evidence="3">CECT 8570</strain>
    </source>
</reference>
<proteinExistence type="predicted"/>